<proteinExistence type="predicted"/>
<name>A0ACC2ZUV4_9EURO</name>
<accession>A0ACC2ZUV4</accession>
<evidence type="ECO:0000313" key="1">
    <source>
        <dbReference type="EMBL" id="KAJ9651431.1"/>
    </source>
</evidence>
<reference evidence="1" key="1">
    <citation type="submission" date="2022-10" db="EMBL/GenBank/DDBJ databases">
        <title>Culturing micro-colonial fungi from biological soil crusts in the Mojave desert and describing Neophaeococcomyces mojavensis, and introducing the new genera and species Taxawa tesnikishii.</title>
        <authorList>
            <person name="Kurbessoian T."/>
            <person name="Stajich J.E."/>
        </authorList>
    </citation>
    <scope>NUCLEOTIDE SEQUENCE</scope>
    <source>
        <strain evidence="1">JES_112</strain>
    </source>
</reference>
<evidence type="ECO:0000313" key="2">
    <source>
        <dbReference type="Proteomes" id="UP001172386"/>
    </source>
</evidence>
<organism evidence="1 2">
    <name type="scientific">Neophaeococcomyces mojaviensis</name>
    <dbReference type="NCBI Taxonomy" id="3383035"/>
    <lineage>
        <taxon>Eukaryota</taxon>
        <taxon>Fungi</taxon>
        <taxon>Dikarya</taxon>
        <taxon>Ascomycota</taxon>
        <taxon>Pezizomycotina</taxon>
        <taxon>Eurotiomycetes</taxon>
        <taxon>Chaetothyriomycetidae</taxon>
        <taxon>Chaetothyriales</taxon>
        <taxon>Chaetothyriales incertae sedis</taxon>
        <taxon>Neophaeococcomyces</taxon>
    </lineage>
</organism>
<dbReference type="EMBL" id="JAPDRQ010000257">
    <property type="protein sequence ID" value="KAJ9651431.1"/>
    <property type="molecule type" value="Genomic_DNA"/>
</dbReference>
<protein>
    <submittedName>
        <fullName evidence="1">Uncharacterized protein</fullName>
    </submittedName>
</protein>
<dbReference type="Proteomes" id="UP001172386">
    <property type="component" value="Unassembled WGS sequence"/>
</dbReference>
<comment type="caution">
    <text evidence="1">The sequence shown here is derived from an EMBL/GenBank/DDBJ whole genome shotgun (WGS) entry which is preliminary data.</text>
</comment>
<sequence length="139" mass="15536">MVGRKRQAYNVLTDPIALMIATQEYDRVATSPPLPPSPRCKRAGPHASSTQDESDEERWQPLAAWQPLETETGDINEYQDDQDDGDEGEVRSESMEEGSEHISVQDDDEGDDSLQHGEDGEGSDGSSEEEKDMTRNLRR</sequence>
<gene>
    <name evidence="1" type="ORF">H2198_009291</name>
</gene>
<keyword evidence="2" id="KW-1185">Reference proteome</keyword>